<dbReference type="AlphaFoldDB" id="A0A0F8W6F8"/>
<proteinExistence type="predicted"/>
<comment type="caution">
    <text evidence="1">The sequence shown here is derived from an EMBL/GenBank/DDBJ whole genome shotgun (WGS) entry which is preliminary data.</text>
</comment>
<protein>
    <recommendedName>
        <fullName evidence="2">DUF4139 domain-containing protein</fullName>
    </recommendedName>
</protein>
<gene>
    <name evidence="1" type="ORF">LCGC14_3107220</name>
</gene>
<organism evidence="1">
    <name type="scientific">marine sediment metagenome</name>
    <dbReference type="NCBI Taxonomy" id="412755"/>
    <lineage>
        <taxon>unclassified sequences</taxon>
        <taxon>metagenomes</taxon>
        <taxon>ecological metagenomes</taxon>
    </lineage>
</organism>
<evidence type="ECO:0008006" key="2">
    <source>
        <dbReference type="Google" id="ProtNLM"/>
    </source>
</evidence>
<dbReference type="PANTHER" id="PTHR38075:SF1">
    <property type="entry name" value="DUF4139 DOMAIN-CONTAINING PROTEIN"/>
    <property type="match status" value="1"/>
</dbReference>
<feature type="non-terminal residue" evidence="1">
    <location>
        <position position="223"/>
    </location>
</feature>
<name>A0A0F8W6F8_9ZZZZ</name>
<accession>A0A0F8W6F8</accession>
<reference evidence="1" key="1">
    <citation type="journal article" date="2015" name="Nature">
        <title>Complex archaea that bridge the gap between prokaryotes and eukaryotes.</title>
        <authorList>
            <person name="Spang A."/>
            <person name="Saw J.H."/>
            <person name="Jorgensen S.L."/>
            <person name="Zaremba-Niedzwiedzka K."/>
            <person name="Martijn J."/>
            <person name="Lind A.E."/>
            <person name="van Eijk R."/>
            <person name="Schleper C."/>
            <person name="Guy L."/>
            <person name="Ettema T.J."/>
        </authorList>
    </citation>
    <scope>NUCLEOTIDE SEQUENCE</scope>
</reference>
<evidence type="ECO:0000313" key="1">
    <source>
        <dbReference type="EMBL" id="KKK52208.1"/>
    </source>
</evidence>
<sequence length="223" mass="24714">MMSVRNLTAVAVGSLLIMAGATAAKNVDLVTLPKRDTVQLTIYNSADITLVKETRHITLKKGANKLQFSWAGTLIDPSSVEFRALEHADKIEVADTVFPGQKPQHLFWNIHSQIEGQVKVEVMYFTSGLTWQMDYVAITDPGETLMQFRGYVRVYNNSGEAYEDAEIRLIVGTINLVEKIAELAKRKGIPVPDNGRLYEKLKYEAGQKAFDRAGRAAGEAEAP</sequence>
<dbReference type="EMBL" id="LAZR01067137">
    <property type="protein sequence ID" value="KKK52208.1"/>
    <property type="molecule type" value="Genomic_DNA"/>
</dbReference>
<dbReference type="PANTHER" id="PTHR38075">
    <property type="entry name" value="DUF4139 DOMAIN-CONTAINING PROTEIN"/>
    <property type="match status" value="1"/>
</dbReference>